<organism evidence="1 2">
    <name type="scientific">Prevotella intermedia</name>
    <dbReference type="NCBI Taxonomy" id="28131"/>
    <lineage>
        <taxon>Bacteria</taxon>
        <taxon>Pseudomonadati</taxon>
        <taxon>Bacteroidota</taxon>
        <taxon>Bacteroidia</taxon>
        <taxon>Bacteroidales</taxon>
        <taxon>Prevotellaceae</taxon>
        <taxon>Prevotella</taxon>
    </lineage>
</organism>
<dbReference type="RefSeq" id="WP_097551234.1">
    <property type="nucleotide sequence ID" value="NZ_NSLY01000054.1"/>
</dbReference>
<dbReference type="EMBL" id="NSLY01000054">
    <property type="protein sequence ID" value="PDP58098.1"/>
    <property type="molecule type" value="Genomic_DNA"/>
</dbReference>
<evidence type="ECO:0000313" key="1">
    <source>
        <dbReference type="EMBL" id="PDP58098.1"/>
    </source>
</evidence>
<name>A0A2A6ED05_PREIN</name>
<protein>
    <recommendedName>
        <fullName evidence="3">ATP-grasp domain-containing protein</fullName>
    </recommendedName>
</protein>
<gene>
    <name evidence="1" type="ORF">CLI71_11995</name>
</gene>
<dbReference type="SUPFAM" id="SSF56059">
    <property type="entry name" value="Glutathione synthetase ATP-binding domain-like"/>
    <property type="match status" value="1"/>
</dbReference>
<dbReference type="AlphaFoldDB" id="A0A2A6ED05"/>
<comment type="caution">
    <text evidence="1">The sequence shown here is derived from an EMBL/GenBank/DDBJ whole genome shotgun (WGS) entry which is preliminary data.</text>
</comment>
<accession>A0A2A6ED05</accession>
<evidence type="ECO:0000313" key="2">
    <source>
        <dbReference type="Proteomes" id="UP000219058"/>
    </source>
</evidence>
<dbReference type="Proteomes" id="UP000219058">
    <property type="component" value="Unassembled WGS sequence"/>
</dbReference>
<proteinExistence type="predicted"/>
<evidence type="ECO:0008006" key="3">
    <source>
        <dbReference type="Google" id="ProtNLM"/>
    </source>
</evidence>
<sequence>MRTIAIQRDPRFSPNSVEKDLAILTAVALPMGGRIVAESQLTVGDVAEADTILNMGRMPQTLSLLEENAAGKCIVNPAAGIRNCQRSRITTLMRNADIPIPPEEGTNGYWIKRGDEAAQTRNDIRYCANDAELEAAKADFRSRDITDIVVQAHIEGDLVKFYGVEGTAFFRYFYPTDDGTTKFGDEQRNGIAHHYPFDLEALATTANRLAALAETPVYGGDAIIAADGAFCIIDFNDWPSFSRCRDEAAKAIIAYVAARQKM</sequence>
<reference evidence="1 2" key="1">
    <citation type="submission" date="2017-09" db="EMBL/GenBank/DDBJ databases">
        <title>Phase variable restriction modification systems are present in the genome sequences of periodontal pathogens Prevotella intermedia, Tannerella forsythia and Porphyromonas gingivalis.</title>
        <authorList>
            <person name="Haigh R.D."/>
            <person name="Crawford L."/>
            <person name="Ralph J."/>
            <person name="Wanford J."/>
            <person name="Vartoukian S.R."/>
            <person name="Hijazib K."/>
            <person name="Wade W."/>
            <person name="Oggioni M.R."/>
        </authorList>
    </citation>
    <scope>NUCLEOTIDE SEQUENCE [LARGE SCALE GENOMIC DNA]</scope>
    <source>
        <strain evidence="1 2">WW2834</strain>
    </source>
</reference>